<evidence type="ECO:0000256" key="10">
    <source>
        <dbReference type="ARBA" id="ARBA00023002"/>
    </source>
</evidence>
<dbReference type="Proteomes" id="UP001497644">
    <property type="component" value="Chromosome 6"/>
</dbReference>
<evidence type="ECO:0000313" key="17">
    <source>
        <dbReference type="EMBL" id="CAL1685469.1"/>
    </source>
</evidence>
<keyword evidence="7 14" id="KW-0479">Metal-binding</keyword>
<evidence type="ECO:0000256" key="8">
    <source>
        <dbReference type="ARBA" id="ARBA00022824"/>
    </source>
</evidence>
<keyword evidence="9" id="KW-0492">Microsome</keyword>
<evidence type="ECO:0000256" key="15">
    <source>
        <dbReference type="RuleBase" id="RU000461"/>
    </source>
</evidence>
<keyword evidence="6 14" id="KW-0349">Heme</keyword>
<evidence type="ECO:0000256" key="6">
    <source>
        <dbReference type="ARBA" id="ARBA00022617"/>
    </source>
</evidence>
<keyword evidence="11 14" id="KW-0408">Iron</keyword>
<dbReference type="Pfam" id="PF00067">
    <property type="entry name" value="p450"/>
    <property type="match status" value="1"/>
</dbReference>
<feature type="transmembrane region" description="Helical" evidence="16">
    <location>
        <begin position="298"/>
        <end position="321"/>
    </location>
</feature>
<dbReference type="InterPro" id="IPR050196">
    <property type="entry name" value="Cytochrome_P450_Monoox"/>
</dbReference>
<dbReference type="PRINTS" id="PR00385">
    <property type="entry name" value="P450"/>
</dbReference>
<keyword evidence="13 16" id="KW-0472">Membrane</keyword>
<dbReference type="SUPFAM" id="SSF48264">
    <property type="entry name" value="Cytochrome P450"/>
    <property type="match status" value="1"/>
</dbReference>
<sequence>MSFVTIVLISIICVFLICYYFLNYRQQSNKTINILPGPKTLSLIGTAYCLLQRGPDEILDTLIELAEKYSSPLQFWMGNKLFIGINKPDQIKKILQNNDCLDKSTSYELFEPLFGKGLVTAPVSIWTKNRKMIAPSFNGNTLRRFFDIFVEQSLIFTKELEKVALTENEIIFLEHVSKCAFNIACGTMTDIKMEFLSNEASQYYKAMISFRKTLRLRGRNVFLYPNFIFNLTATGREQRKSVNFLHSFTDKIIQQQTYALNESNTKTKNETSHKTLLHTLIEASYNNMLTQEMIHDNIITMLIAGTDTTAITINFVIFMLANFPDIQEKVYAELWEIYGTRTPQSTPIKYEHLQHMNYLDRVIKETLRIFPTIPIFSRQLKEDLKMVSGEFILPKGANIVMELMTLHRNEKYWPNPLVFDPDRFLPDKIGPYSNYYMPFSMGPRNCIGMKYAMISTKVILATLIRTFVFKVDQSIQIDKIKLNIDIALHNVEPIKVKIEKRDLQ</sequence>
<comment type="subcellular location">
    <subcellularLocation>
        <location evidence="4">Endoplasmic reticulum membrane</location>
        <topology evidence="4">Peripheral membrane protein</topology>
    </subcellularLocation>
    <subcellularLocation>
        <location evidence="3">Microsome membrane</location>
        <topology evidence="3">Peripheral membrane protein</topology>
    </subcellularLocation>
</comment>
<keyword evidence="8" id="KW-0256">Endoplasmic reticulum</keyword>
<comment type="function">
    <text evidence="2">May be involved in the metabolism of insect hormones and in the breakdown of synthetic insecticides.</text>
</comment>
<evidence type="ECO:0000313" key="18">
    <source>
        <dbReference type="Proteomes" id="UP001497644"/>
    </source>
</evidence>
<keyword evidence="16" id="KW-1133">Transmembrane helix</keyword>
<evidence type="ECO:0000256" key="12">
    <source>
        <dbReference type="ARBA" id="ARBA00023033"/>
    </source>
</evidence>
<dbReference type="InterPro" id="IPR036396">
    <property type="entry name" value="Cyt_P450_sf"/>
</dbReference>
<feature type="binding site" description="axial binding residue" evidence="14">
    <location>
        <position position="446"/>
    </location>
    <ligand>
        <name>heme</name>
        <dbReference type="ChEBI" id="CHEBI:30413"/>
    </ligand>
    <ligandPart>
        <name>Fe</name>
        <dbReference type="ChEBI" id="CHEBI:18248"/>
    </ligandPart>
</feature>
<keyword evidence="16" id="KW-0812">Transmembrane</keyword>
<dbReference type="InterPro" id="IPR017972">
    <property type="entry name" value="Cyt_P450_CS"/>
</dbReference>
<evidence type="ECO:0000256" key="7">
    <source>
        <dbReference type="ARBA" id="ARBA00022723"/>
    </source>
</evidence>
<gene>
    <name evidence="17" type="ORF">LPLAT_LOCUS10951</name>
</gene>
<organism evidence="17 18">
    <name type="scientific">Lasius platythorax</name>
    <dbReference type="NCBI Taxonomy" id="488582"/>
    <lineage>
        <taxon>Eukaryota</taxon>
        <taxon>Metazoa</taxon>
        <taxon>Ecdysozoa</taxon>
        <taxon>Arthropoda</taxon>
        <taxon>Hexapoda</taxon>
        <taxon>Insecta</taxon>
        <taxon>Pterygota</taxon>
        <taxon>Neoptera</taxon>
        <taxon>Endopterygota</taxon>
        <taxon>Hymenoptera</taxon>
        <taxon>Apocrita</taxon>
        <taxon>Aculeata</taxon>
        <taxon>Formicoidea</taxon>
        <taxon>Formicidae</taxon>
        <taxon>Formicinae</taxon>
        <taxon>Lasius</taxon>
        <taxon>Lasius</taxon>
    </lineage>
</organism>
<dbReference type="PANTHER" id="PTHR24291:SF189">
    <property type="entry name" value="CYTOCHROME P450 4C3-RELATED"/>
    <property type="match status" value="1"/>
</dbReference>
<evidence type="ECO:0000256" key="13">
    <source>
        <dbReference type="ARBA" id="ARBA00023136"/>
    </source>
</evidence>
<comment type="similarity">
    <text evidence="5 15">Belongs to the cytochrome P450 family.</text>
</comment>
<protein>
    <recommendedName>
        <fullName evidence="19">Cytochrome P450</fullName>
    </recommendedName>
</protein>
<evidence type="ECO:0000256" key="3">
    <source>
        <dbReference type="ARBA" id="ARBA00004174"/>
    </source>
</evidence>
<evidence type="ECO:0000256" key="5">
    <source>
        <dbReference type="ARBA" id="ARBA00010617"/>
    </source>
</evidence>
<evidence type="ECO:0008006" key="19">
    <source>
        <dbReference type="Google" id="ProtNLM"/>
    </source>
</evidence>
<evidence type="ECO:0000256" key="2">
    <source>
        <dbReference type="ARBA" id="ARBA00003690"/>
    </source>
</evidence>
<dbReference type="GO" id="GO:0016705">
    <property type="term" value="F:oxidoreductase activity, acting on paired donors, with incorporation or reduction of molecular oxygen"/>
    <property type="evidence" value="ECO:0007669"/>
    <property type="project" value="InterPro"/>
</dbReference>
<evidence type="ECO:0000256" key="4">
    <source>
        <dbReference type="ARBA" id="ARBA00004406"/>
    </source>
</evidence>
<dbReference type="GO" id="GO:0005789">
    <property type="term" value="C:endoplasmic reticulum membrane"/>
    <property type="evidence" value="ECO:0007669"/>
    <property type="project" value="UniProtKB-SubCell"/>
</dbReference>
<dbReference type="AlphaFoldDB" id="A0AAV2P0A3"/>
<keyword evidence="12 15" id="KW-0503">Monooxygenase</keyword>
<dbReference type="CDD" id="cd20628">
    <property type="entry name" value="CYP4"/>
    <property type="match status" value="1"/>
</dbReference>
<dbReference type="PRINTS" id="PR00463">
    <property type="entry name" value="EP450I"/>
</dbReference>
<reference evidence="17" key="1">
    <citation type="submission" date="2024-04" db="EMBL/GenBank/DDBJ databases">
        <authorList>
            <consortium name="Molecular Ecology Group"/>
        </authorList>
    </citation>
    <scope>NUCLEOTIDE SEQUENCE</scope>
</reference>
<evidence type="ECO:0000256" key="9">
    <source>
        <dbReference type="ARBA" id="ARBA00022848"/>
    </source>
</evidence>
<evidence type="ECO:0000256" key="16">
    <source>
        <dbReference type="SAM" id="Phobius"/>
    </source>
</evidence>
<keyword evidence="18" id="KW-1185">Reference proteome</keyword>
<name>A0AAV2P0A3_9HYME</name>
<dbReference type="GO" id="GO:0005506">
    <property type="term" value="F:iron ion binding"/>
    <property type="evidence" value="ECO:0007669"/>
    <property type="project" value="InterPro"/>
</dbReference>
<dbReference type="GO" id="GO:0004497">
    <property type="term" value="F:monooxygenase activity"/>
    <property type="evidence" value="ECO:0007669"/>
    <property type="project" value="UniProtKB-KW"/>
</dbReference>
<keyword evidence="10 15" id="KW-0560">Oxidoreductase</keyword>
<dbReference type="InterPro" id="IPR001128">
    <property type="entry name" value="Cyt_P450"/>
</dbReference>
<dbReference type="InterPro" id="IPR002401">
    <property type="entry name" value="Cyt_P450_E_grp-I"/>
</dbReference>
<comment type="cofactor">
    <cofactor evidence="1 14">
        <name>heme</name>
        <dbReference type="ChEBI" id="CHEBI:30413"/>
    </cofactor>
</comment>
<proteinExistence type="inferred from homology"/>
<dbReference type="EMBL" id="OZ034829">
    <property type="protein sequence ID" value="CAL1685469.1"/>
    <property type="molecule type" value="Genomic_DNA"/>
</dbReference>
<dbReference type="PROSITE" id="PS00086">
    <property type="entry name" value="CYTOCHROME_P450"/>
    <property type="match status" value="1"/>
</dbReference>
<dbReference type="Gene3D" id="1.10.630.10">
    <property type="entry name" value="Cytochrome P450"/>
    <property type="match status" value="1"/>
</dbReference>
<evidence type="ECO:0000256" key="11">
    <source>
        <dbReference type="ARBA" id="ARBA00023004"/>
    </source>
</evidence>
<evidence type="ECO:0000256" key="14">
    <source>
        <dbReference type="PIRSR" id="PIRSR602401-1"/>
    </source>
</evidence>
<accession>A0AAV2P0A3</accession>
<feature type="transmembrane region" description="Helical" evidence="16">
    <location>
        <begin position="6"/>
        <end position="22"/>
    </location>
</feature>
<dbReference type="PANTHER" id="PTHR24291">
    <property type="entry name" value="CYTOCHROME P450 FAMILY 4"/>
    <property type="match status" value="1"/>
</dbReference>
<dbReference type="GO" id="GO:0020037">
    <property type="term" value="F:heme binding"/>
    <property type="evidence" value="ECO:0007669"/>
    <property type="project" value="InterPro"/>
</dbReference>
<evidence type="ECO:0000256" key="1">
    <source>
        <dbReference type="ARBA" id="ARBA00001971"/>
    </source>
</evidence>